<dbReference type="Pfam" id="PF00188">
    <property type="entry name" value="CAP"/>
    <property type="match status" value="1"/>
</dbReference>
<dbReference type="PANTHER" id="PTHR10334">
    <property type="entry name" value="CYSTEINE-RICH SECRETORY PROTEIN-RELATED"/>
    <property type="match status" value="1"/>
</dbReference>
<dbReference type="PRINTS" id="PR00838">
    <property type="entry name" value="V5ALLERGEN"/>
</dbReference>
<dbReference type="AlphaFoldDB" id="A0ABC8L1D1"/>
<reference evidence="5 6" key="1">
    <citation type="submission" date="2022-03" db="EMBL/GenBank/DDBJ databases">
        <authorList>
            <person name="Macdonald S."/>
            <person name="Ahmed S."/>
            <person name="Newling K."/>
        </authorList>
    </citation>
    <scope>NUCLEOTIDE SEQUENCE [LARGE SCALE GENOMIC DNA]</scope>
</reference>
<dbReference type="SMART" id="SM00198">
    <property type="entry name" value="SCP"/>
    <property type="match status" value="1"/>
</dbReference>
<keyword evidence="2" id="KW-0568">Pathogenesis-related protein</keyword>
<evidence type="ECO:0000256" key="3">
    <source>
        <dbReference type="SAM" id="SignalP"/>
    </source>
</evidence>
<protein>
    <recommendedName>
        <fullName evidence="4">SCP domain-containing protein</fullName>
    </recommendedName>
</protein>
<evidence type="ECO:0000313" key="5">
    <source>
        <dbReference type="EMBL" id="CAH8369119.1"/>
    </source>
</evidence>
<dbReference type="InterPro" id="IPR002413">
    <property type="entry name" value="V5_allergen-like"/>
</dbReference>
<dbReference type="InterPro" id="IPR014044">
    <property type="entry name" value="CAP_dom"/>
</dbReference>
<evidence type="ECO:0000256" key="1">
    <source>
        <dbReference type="ARBA" id="ARBA00003143"/>
    </source>
</evidence>
<dbReference type="SUPFAM" id="SSF55797">
    <property type="entry name" value="PR-1-like"/>
    <property type="match status" value="1"/>
</dbReference>
<accession>A0ABC8L1D1</accession>
<evidence type="ECO:0000259" key="4">
    <source>
        <dbReference type="SMART" id="SM00198"/>
    </source>
</evidence>
<comment type="function">
    <text evidence="1">Probably involved in the defense reaction of plants against pathogens.</text>
</comment>
<gene>
    <name evidence="5" type="ORF">ERUC_LOCUS31088</name>
</gene>
<dbReference type="Proteomes" id="UP001642260">
    <property type="component" value="Unassembled WGS sequence"/>
</dbReference>
<feature type="domain" description="SCP" evidence="4">
    <location>
        <begin position="28"/>
        <end position="160"/>
    </location>
</feature>
<sequence>MKIFIPSQNLILATTIFLVYIVPLRAQDSSEDYVDAHNKARAAVGVGPLTWDAMLATEAGFSAFQRGTSGCSTRSWTGSNGVNIARGSSTMSGVEAVEMWVNEKSDYDYNSNTCAVTKNCSSYTKVVWRNSVKLGCGKARCTSGETLVVCEYDPPGNVNGERPY</sequence>
<dbReference type="Gene3D" id="3.40.33.10">
    <property type="entry name" value="CAP"/>
    <property type="match status" value="1"/>
</dbReference>
<feature type="chain" id="PRO_5044847312" description="SCP domain-containing protein" evidence="3">
    <location>
        <begin position="27"/>
        <end position="164"/>
    </location>
</feature>
<dbReference type="InterPro" id="IPR035940">
    <property type="entry name" value="CAP_sf"/>
</dbReference>
<proteinExistence type="predicted"/>
<feature type="signal peptide" evidence="3">
    <location>
        <begin position="1"/>
        <end position="26"/>
    </location>
</feature>
<dbReference type="CDD" id="cd05381">
    <property type="entry name" value="CAP_PR-1"/>
    <property type="match status" value="1"/>
</dbReference>
<dbReference type="FunFam" id="3.40.33.10:FF:000004">
    <property type="entry name" value="CAP, cysteine-rich secretory protein, antigen 5"/>
    <property type="match status" value="1"/>
</dbReference>
<dbReference type="EMBL" id="CAKOAT010417376">
    <property type="protein sequence ID" value="CAH8369119.1"/>
    <property type="molecule type" value="Genomic_DNA"/>
</dbReference>
<keyword evidence="2" id="KW-0611">Plant defense</keyword>
<evidence type="ECO:0000256" key="2">
    <source>
        <dbReference type="ARBA" id="ARBA00023265"/>
    </source>
</evidence>
<name>A0ABC8L1D1_ERUVS</name>
<organism evidence="5 6">
    <name type="scientific">Eruca vesicaria subsp. sativa</name>
    <name type="common">Garden rocket</name>
    <name type="synonym">Eruca sativa</name>
    <dbReference type="NCBI Taxonomy" id="29727"/>
    <lineage>
        <taxon>Eukaryota</taxon>
        <taxon>Viridiplantae</taxon>
        <taxon>Streptophyta</taxon>
        <taxon>Embryophyta</taxon>
        <taxon>Tracheophyta</taxon>
        <taxon>Spermatophyta</taxon>
        <taxon>Magnoliopsida</taxon>
        <taxon>eudicotyledons</taxon>
        <taxon>Gunneridae</taxon>
        <taxon>Pentapetalae</taxon>
        <taxon>rosids</taxon>
        <taxon>malvids</taxon>
        <taxon>Brassicales</taxon>
        <taxon>Brassicaceae</taxon>
        <taxon>Brassiceae</taxon>
        <taxon>Eruca</taxon>
    </lineage>
</organism>
<keyword evidence="3" id="KW-0732">Signal</keyword>
<dbReference type="InterPro" id="IPR001283">
    <property type="entry name" value="CRISP-related"/>
</dbReference>
<evidence type="ECO:0000313" key="6">
    <source>
        <dbReference type="Proteomes" id="UP001642260"/>
    </source>
</evidence>
<comment type="caution">
    <text evidence="5">The sequence shown here is derived from an EMBL/GenBank/DDBJ whole genome shotgun (WGS) entry which is preliminary data.</text>
</comment>
<keyword evidence="6" id="KW-1185">Reference proteome</keyword>
<dbReference type="PRINTS" id="PR00837">
    <property type="entry name" value="V5TPXLIKE"/>
</dbReference>